<protein>
    <submittedName>
        <fullName evidence="2">SWI/SNF-related matrix-associated actin-dependent regulated protein 2</fullName>
    </submittedName>
</protein>
<reference evidence="2 3" key="1">
    <citation type="submission" date="2019-09" db="EMBL/GenBank/DDBJ databases">
        <authorList>
            <person name="Ou C."/>
        </authorList>
    </citation>
    <scope>NUCLEOTIDE SEQUENCE [LARGE SCALE GENOMIC DNA]</scope>
    <source>
        <strain evidence="2">S2</strain>
        <tissue evidence="2">Leaf</tissue>
    </source>
</reference>
<name>A0A5N5HG17_9ROSA</name>
<dbReference type="AlphaFoldDB" id="A0A5N5HG17"/>
<evidence type="ECO:0000313" key="3">
    <source>
        <dbReference type="Proteomes" id="UP000327157"/>
    </source>
</evidence>
<comment type="caution">
    <text evidence="2">The sequence shown here is derived from an EMBL/GenBank/DDBJ whole genome shotgun (WGS) entry which is preliminary data.</text>
</comment>
<evidence type="ECO:0000256" key="1">
    <source>
        <dbReference type="SAM" id="MobiDB-lite"/>
    </source>
</evidence>
<proteinExistence type="predicted"/>
<reference evidence="2 3" key="3">
    <citation type="submission" date="2019-11" db="EMBL/GenBank/DDBJ databases">
        <title>A de novo genome assembly of a pear dwarfing rootstock.</title>
        <authorList>
            <person name="Wang F."/>
            <person name="Wang J."/>
            <person name="Li S."/>
            <person name="Zhang Y."/>
            <person name="Fang M."/>
            <person name="Ma L."/>
            <person name="Zhao Y."/>
            <person name="Jiang S."/>
        </authorList>
    </citation>
    <scope>NUCLEOTIDE SEQUENCE [LARGE SCALE GENOMIC DNA]</scope>
    <source>
        <strain evidence="2">S2</strain>
        <tissue evidence="2">Leaf</tissue>
    </source>
</reference>
<sequence length="109" mass="11733">MATQKQSFDADRCGYEDADSKGAGAGVSGLMHTTTRDDGLRKRVKLQVQWCSGVAVVRFIELGCDDCGGSSRCKFTPVRVGCRQMQIRGGLLLITGRVVGPTSYRSSTI</sequence>
<feature type="compositionally biased region" description="Basic and acidic residues" evidence="1">
    <location>
        <begin position="8"/>
        <end position="20"/>
    </location>
</feature>
<dbReference type="Proteomes" id="UP000327157">
    <property type="component" value="Chromosome 2"/>
</dbReference>
<dbReference type="EMBL" id="SMOL01000157">
    <property type="protein sequence ID" value="KAB2626959.1"/>
    <property type="molecule type" value="Genomic_DNA"/>
</dbReference>
<gene>
    <name evidence="2" type="ORF">D8674_020577</name>
</gene>
<evidence type="ECO:0000313" key="2">
    <source>
        <dbReference type="EMBL" id="KAB2626959.1"/>
    </source>
</evidence>
<organism evidence="2 3">
    <name type="scientific">Pyrus ussuriensis x Pyrus communis</name>
    <dbReference type="NCBI Taxonomy" id="2448454"/>
    <lineage>
        <taxon>Eukaryota</taxon>
        <taxon>Viridiplantae</taxon>
        <taxon>Streptophyta</taxon>
        <taxon>Embryophyta</taxon>
        <taxon>Tracheophyta</taxon>
        <taxon>Spermatophyta</taxon>
        <taxon>Magnoliopsida</taxon>
        <taxon>eudicotyledons</taxon>
        <taxon>Gunneridae</taxon>
        <taxon>Pentapetalae</taxon>
        <taxon>rosids</taxon>
        <taxon>fabids</taxon>
        <taxon>Rosales</taxon>
        <taxon>Rosaceae</taxon>
        <taxon>Amygdaloideae</taxon>
        <taxon>Maleae</taxon>
        <taxon>Pyrus</taxon>
    </lineage>
</organism>
<feature type="region of interest" description="Disordered" evidence="1">
    <location>
        <begin position="1"/>
        <end position="33"/>
    </location>
</feature>
<accession>A0A5N5HG17</accession>
<reference evidence="3" key="2">
    <citation type="submission" date="2019-10" db="EMBL/GenBank/DDBJ databases">
        <title>A de novo genome assembly of a pear dwarfing rootstock.</title>
        <authorList>
            <person name="Wang F."/>
            <person name="Wang J."/>
            <person name="Li S."/>
            <person name="Zhang Y."/>
            <person name="Fang M."/>
            <person name="Ma L."/>
            <person name="Zhao Y."/>
            <person name="Jiang S."/>
        </authorList>
    </citation>
    <scope>NUCLEOTIDE SEQUENCE [LARGE SCALE GENOMIC DNA]</scope>
</reference>
<keyword evidence="3" id="KW-1185">Reference proteome</keyword>